<accession>A0A545TNE0</accession>
<comment type="caution">
    <text evidence="1">The sequence shown here is derived from an EMBL/GenBank/DDBJ whole genome shotgun (WGS) entry which is preliminary data.</text>
</comment>
<proteinExistence type="predicted"/>
<name>A0A545TNE0_9GAMM</name>
<dbReference type="InterPro" id="IPR029058">
    <property type="entry name" value="AB_hydrolase_fold"/>
</dbReference>
<dbReference type="Proteomes" id="UP000319732">
    <property type="component" value="Unassembled WGS sequence"/>
</dbReference>
<dbReference type="InterPro" id="IPR009199">
    <property type="entry name" value="PhoPQ-act_pathogen-rel_PqaA"/>
</dbReference>
<keyword evidence="2" id="KW-1185">Reference proteome</keyword>
<dbReference type="SUPFAM" id="SSF53474">
    <property type="entry name" value="alpha/beta-Hydrolases"/>
    <property type="match status" value="1"/>
</dbReference>
<reference evidence="1 2" key="1">
    <citation type="submission" date="2019-06" db="EMBL/GenBank/DDBJ databases">
        <title>Whole genome sequence for Cellvibrionaceae sp. R142.</title>
        <authorList>
            <person name="Wang G."/>
        </authorList>
    </citation>
    <scope>NUCLEOTIDE SEQUENCE [LARGE SCALE GENOMIC DNA]</scope>
    <source>
        <strain evidence="1 2">R142</strain>
    </source>
</reference>
<dbReference type="OrthoDB" id="8950502at2"/>
<gene>
    <name evidence="1" type="ORF">FKG94_11970</name>
</gene>
<dbReference type="PANTHER" id="PTHR31497:SF0">
    <property type="entry name" value="AUTOCRINE PROLIFERATION REPRESSOR PROTEIN A"/>
    <property type="match status" value="1"/>
</dbReference>
<organism evidence="1 2">
    <name type="scientific">Exilibacterium tricleocarpae</name>
    <dbReference type="NCBI Taxonomy" id="2591008"/>
    <lineage>
        <taxon>Bacteria</taxon>
        <taxon>Pseudomonadati</taxon>
        <taxon>Pseudomonadota</taxon>
        <taxon>Gammaproteobacteria</taxon>
        <taxon>Cellvibrionales</taxon>
        <taxon>Cellvibrionaceae</taxon>
        <taxon>Exilibacterium</taxon>
    </lineage>
</organism>
<evidence type="ECO:0000313" key="1">
    <source>
        <dbReference type="EMBL" id="TQV78734.1"/>
    </source>
</evidence>
<dbReference type="PANTHER" id="PTHR31497">
    <property type="entry name" value="AUTOCRINE PROLIFERATION REPRESSOR PROTEIN A"/>
    <property type="match status" value="1"/>
</dbReference>
<dbReference type="EMBL" id="VHSG01000012">
    <property type="protein sequence ID" value="TQV78734.1"/>
    <property type="molecule type" value="Genomic_DNA"/>
</dbReference>
<protein>
    <submittedName>
        <fullName evidence="1">PhoPQ-activated pathogenicity</fullName>
    </submittedName>
</protein>
<dbReference type="Pfam" id="PF10142">
    <property type="entry name" value="PhoPQ_related"/>
    <property type="match status" value="1"/>
</dbReference>
<sequence>MYSYRSPDLPLTRPIFGTLLFFLYSLSTIAAGPNTALKDYVATPDPAYQFTLIGTIEEADATVYLLLLTSQQWRMPAEVDRTLWQHQLSIVVPHVVSSRTGMIFIGGGDNDDIGRPSSLLSTAGALAVGSGSVVGLLGQIPNQPLVFADEPGIAKEEDDLVAFTFDKAMDTGDYTWPAYLPMVKSVVRSMDAVQAFLTASTPAIELDDFVITGFSKRGATAWLTAVVDPRVTAVAPGVFDVLNFTPSFESHRASYGAFSSALAPYVEYDILDRARTREGRELLQVVDPFTYRDRLTLPKYILAASGDEFFPVDSGQFYADALQGEALFRYLPNTNHGGANGGDDAAFAGLLAWYLRVINRQPRPQVQWHVDDGTLRVTTDGVPLQASLWQANNPSARDFRFDEVGAIWHATPLTADGDGSYVARLENPVTGWSGYFVELVFPGLGPLPEVYTTPVFITPETRPFSLDQPLGDPRRVRFWRREFAAALGENPGYRPLYDAAQLHGFLPVRVFDDYFFTLERVRTALTPEYPRDQEASALSQCLAARLNVQSQQIDWYSPMRLFFIPRQPFWKLWNGADRQFRRGRPSIAENFCRIANLQ</sequence>
<evidence type="ECO:0000313" key="2">
    <source>
        <dbReference type="Proteomes" id="UP000319732"/>
    </source>
</evidence>
<dbReference type="AlphaFoldDB" id="A0A545TNE0"/>
<dbReference type="Gene3D" id="3.40.50.1820">
    <property type="entry name" value="alpha/beta hydrolase"/>
    <property type="match status" value="1"/>
</dbReference>